<reference evidence="2" key="1">
    <citation type="submission" date="2014-09" db="EMBL/GenBank/DDBJ databases">
        <authorList>
            <person name="Magalhaes I.L.F."/>
            <person name="Oliveira U."/>
            <person name="Santos F.R."/>
            <person name="Vidigal T.H.D.A."/>
            <person name="Brescovit A.D."/>
            <person name="Santos A.J."/>
        </authorList>
    </citation>
    <scope>NUCLEOTIDE SEQUENCE</scope>
    <source>
        <tissue evidence="2">Shoot tissue taken approximately 20 cm above the soil surface</tissue>
    </source>
</reference>
<evidence type="ECO:0000256" key="1">
    <source>
        <dbReference type="SAM" id="MobiDB-lite"/>
    </source>
</evidence>
<sequence>MGIGQDLLLLPGGAVASLENGEVGPLGGRGRGVGGRGGGR</sequence>
<organism evidence="2">
    <name type="scientific">Arundo donax</name>
    <name type="common">Giant reed</name>
    <name type="synonym">Donax arundinaceus</name>
    <dbReference type="NCBI Taxonomy" id="35708"/>
    <lineage>
        <taxon>Eukaryota</taxon>
        <taxon>Viridiplantae</taxon>
        <taxon>Streptophyta</taxon>
        <taxon>Embryophyta</taxon>
        <taxon>Tracheophyta</taxon>
        <taxon>Spermatophyta</taxon>
        <taxon>Magnoliopsida</taxon>
        <taxon>Liliopsida</taxon>
        <taxon>Poales</taxon>
        <taxon>Poaceae</taxon>
        <taxon>PACMAD clade</taxon>
        <taxon>Arundinoideae</taxon>
        <taxon>Arundineae</taxon>
        <taxon>Arundo</taxon>
    </lineage>
</organism>
<dbReference type="AlphaFoldDB" id="A0A0A9AHM2"/>
<proteinExistence type="predicted"/>
<accession>A0A0A9AHM2</accession>
<reference evidence="2" key="2">
    <citation type="journal article" date="2015" name="Data Brief">
        <title>Shoot transcriptome of the giant reed, Arundo donax.</title>
        <authorList>
            <person name="Barrero R.A."/>
            <person name="Guerrero F.D."/>
            <person name="Moolhuijzen P."/>
            <person name="Goolsby J.A."/>
            <person name="Tidwell J."/>
            <person name="Bellgard S.E."/>
            <person name="Bellgard M.I."/>
        </authorList>
    </citation>
    <scope>NUCLEOTIDE SEQUENCE</scope>
    <source>
        <tissue evidence="2">Shoot tissue taken approximately 20 cm above the soil surface</tissue>
    </source>
</reference>
<evidence type="ECO:0000313" key="2">
    <source>
        <dbReference type="EMBL" id="JAD50621.1"/>
    </source>
</evidence>
<name>A0A0A9AHM2_ARUDO</name>
<protein>
    <submittedName>
        <fullName evidence="2">Uncharacterized protein</fullName>
    </submittedName>
</protein>
<dbReference type="EMBL" id="GBRH01247274">
    <property type="protein sequence ID" value="JAD50621.1"/>
    <property type="molecule type" value="Transcribed_RNA"/>
</dbReference>
<feature type="compositionally biased region" description="Gly residues" evidence="1">
    <location>
        <begin position="24"/>
        <end position="40"/>
    </location>
</feature>
<feature type="region of interest" description="Disordered" evidence="1">
    <location>
        <begin position="18"/>
        <end position="40"/>
    </location>
</feature>